<keyword evidence="5" id="KW-0460">Magnesium</keyword>
<dbReference type="GO" id="GO:0005524">
    <property type="term" value="F:ATP binding"/>
    <property type="evidence" value="ECO:0007669"/>
    <property type="project" value="UniProtKB-KW"/>
</dbReference>
<keyword evidence="1" id="KW-0436">Ligase</keyword>
<evidence type="ECO:0000256" key="4">
    <source>
        <dbReference type="ARBA" id="ARBA00022840"/>
    </source>
</evidence>
<accession>A0AAJ2JYB7</accession>
<keyword evidence="3" id="KW-0547">Nucleotide-binding</keyword>
<organism evidence="7 8">
    <name type="scientific">Paenibacillus suaedae</name>
    <dbReference type="NCBI Taxonomy" id="3077233"/>
    <lineage>
        <taxon>Bacteria</taxon>
        <taxon>Bacillati</taxon>
        <taxon>Bacillota</taxon>
        <taxon>Bacilli</taxon>
        <taxon>Bacillales</taxon>
        <taxon>Paenibacillaceae</taxon>
        <taxon>Paenibacillus</taxon>
    </lineage>
</organism>
<dbReference type="GO" id="GO:0046872">
    <property type="term" value="F:metal ion binding"/>
    <property type="evidence" value="ECO:0007669"/>
    <property type="project" value="UniProtKB-KW"/>
</dbReference>
<evidence type="ECO:0000256" key="2">
    <source>
        <dbReference type="ARBA" id="ARBA00022723"/>
    </source>
</evidence>
<name>A0AAJ2JYB7_9BACL</name>
<dbReference type="AlphaFoldDB" id="A0AAJ2JYB7"/>
<evidence type="ECO:0000256" key="3">
    <source>
        <dbReference type="ARBA" id="ARBA00022741"/>
    </source>
</evidence>
<feature type="domain" description="Glutathionylspermidine synthase pre-ATP-grasp-like" evidence="6">
    <location>
        <begin position="18"/>
        <end position="391"/>
    </location>
</feature>
<dbReference type="RefSeq" id="WP_072728618.1">
    <property type="nucleotide sequence ID" value="NZ_JAVYAA010000002.1"/>
</dbReference>
<dbReference type="InterPro" id="IPR005494">
    <property type="entry name" value="GSPS_pre-ATP-grasp-like_dom"/>
</dbReference>
<dbReference type="Pfam" id="PF03738">
    <property type="entry name" value="GSP_synth"/>
    <property type="match status" value="1"/>
</dbReference>
<evidence type="ECO:0000313" key="8">
    <source>
        <dbReference type="Proteomes" id="UP001250538"/>
    </source>
</evidence>
<keyword evidence="4" id="KW-0067">ATP-binding</keyword>
<gene>
    <name evidence="7" type="ORF">RQP50_09675</name>
</gene>
<evidence type="ECO:0000259" key="6">
    <source>
        <dbReference type="Pfam" id="PF03738"/>
    </source>
</evidence>
<evidence type="ECO:0000256" key="1">
    <source>
        <dbReference type="ARBA" id="ARBA00022598"/>
    </source>
</evidence>
<dbReference type="EMBL" id="JAVYAA010000002">
    <property type="protein sequence ID" value="MDT8976508.1"/>
    <property type="molecule type" value="Genomic_DNA"/>
</dbReference>
<evidence type="ECO:0000256" key="5">
    <source>
        <dbReference type="ARBA" id="ARBA00022842"/>
    </source>
</evidence>
<evidence type="ECO:0000313" key="7">
    <source>
        <dbReference type="EMBL" id="MDT8976508.1"/>
    </source>
</evidence>
<keyword evidence="2" id="KW-0479">Metal-binding</keyword>
<dbReference type="Gene3D" id="3.30.1490.330">
    <property type="match status" value="1"/>
</dbReference>
<reference evidence="8" key="1">
    <citation type="submission" date="2023-09" db="EMBL/GenBank/DDBJ databases">
        <title>Paenibacillus sp. chi10 Genome sequencing and assembly.</title>
        <authorList>
            <person name="Kim I."/>
        </authorList>
    </citation>
    <scope>NUCLEOTIDE SEQUENCE [LARGE SCALE GENOMIC DNA]</scope>
    <source>
        <strain evidence="8">chi10</strain>
    </source>
</reference>
<dbReference type="GO" id="GO:0016874">
    <property type="term" value="F:ligase activity"/>
    <property type="evidence" value="ECO:0007669"/>
    <property type="project" value="UniProtKB-KW"/>
</dbReference>
<sequence>MKFETIGQPHTDRAARVDQLKELGFTWADIGEEQYWIDQVIAISEGMAQELMVVSAKLWNIFDKTARFVLGRRDLYALLSIPEVLWDGLDSIEPKEFGKLSKYARFDFAIDDDGAIKLLELNADTPTGYVEAAVATPWMCEQYGLATPNVGMARRIKEAWADERPEYAACVAYGEHAEDSGTIEMLVKHSELQISCMDCLDMWIDEGEVKVGQQTIRSLFALYPKEWMGIDDGGEALAYSIETGQIQILNSPHAIILQSKGLQAVIWAIHELGSEMYTQEEHAVIEHYVLPTYNKAVFNGSYVSKSMFGREGGSVRLFDGQGNMEVEDKDGFDTSCFFSRVFQKRADLASIELSHGTFRLLTGVFVINGVPCGILGRAGGLITGNNSQFIAIGVKK</sequence>
<dbReference type="SUPFAM" id="SSF56059">
    <property type="entry name" value="Glutathione synthetase ATP-binding domain-like"/>
    <property type="match status" value="1"/>
</dbReference>
<protein>
    <submittedName>
        <fullName evidence="7">Glutathionylspermidine synthase family protein</fullName>
    </submittedName>
</protein>
<keyword evidence="8" id="KW-1185">Reference proteome</keyword>
<proteinExistence type="predicted"/>
<dbReference type="Proteomes" id="UP001250538">
    <property type="component" value="Unassembled WGS sequence"/>
</dbReference>
<comment type="caution">
    <text evidence="7">The sequence shown here is derived from an EMBL/GenBank/DDBJ whole genome shotgun (WGS) entry which is preliminary data.</text>
</comment>